<gene>
    <name evidence="1" type="ORF">NS355_14630</name>
</gene>
<organism evidence="1 2">
    <name type="scientific">Sphingomonas yabuuchiae</name>
    <dbReference type="NCBI Taxonomy" id="172044"/>
    <lineage>
        <taxon>Bacteria</taxon>
        <taxon>Pseudomonadati</taxon>
        <taxon>Pseudomonadota</taxon>
        <taxon>Alphaproteobacteria</taxon>
        <taxon>Sphingomonadales</taxon>
        <taxon>Sphingomonadaceae</taxon>
        <taxon>Sphingomonas</taxon>
    </lineage>
</organism>
<dbReference type="Proteomes" id="UP000073923">
    <property type="component" value="Unassembled WGS sequence"/>
</dbReference>
<dbReference type="EMBL" id="LDTF01000092">
    <property type="protein sequence ID" value="KTT96295.1"/>
    <property type="molecule type" value="Genomic_DNA"/>
</dbReference>
<protein>
    <submittedName>
        <fullName evidence="1">Uncharacterized protein</fullName>
    </submittedName>
</protein>
<accession>A0A147IM93</accession>
<comment type="caution">
    <text evidence="1">The sequence shown here is derived from an EMBL/GenBank/DDBJ whole genome shotgun (WGS) entry which is preliminary data.</text>
</comment>
<evidence type="ECO:0000313" key="2">
    <source>
        <dbReference type="Proteomes" id="UP000073923"/>
    </source>
</evidence>
<reference evidence="1 2" key="1">
    <citation type="journal article" date="2016" name="Front. Microbiol.">
        <title>Genomic Resource of Rice Seed Associated Bacteria.</title>
        <authorList>
            <person name="Midha S."/>
            <person name="Bansal K."/>
            <person name="Sharma S."/>
            <person name="Kumar N."/>
            <person name="Patil P.P."/>
            <person name="Chaudhry V."/>
            <person name="Patil P.B."/>
        </authorList>
    </citation>
    <scope>NUCLEOTIDE SEQUENCE [LARGE SCALE GENOMIC DNA]</scope>
    <source>
        <strain evidence="1 2">NS355</strain>
    </source>
</reference>
<dbReference type="PATRIC" id="fig|172044.3.peg.3470"/>
<proteinExistence type="predicted"/>
<sequence>MRFRADPADALDHAMSDDRYKTTEIARAKRSRCSMADYVHLNPGVDASQGFTALEQLDRFRSGKATFVIECADETHSGLCDREVTIPAELARLEPWNISADPNGLLIWLGTPGHIVTEVRFHERHPDHVWIKRSTPAPF</sequence>
<evidence type="ECO:0000313" key="1">
    <source>
        <dbReference type="EMBL" id="KTT96295.1"/>
    </source>
</evidence>
<dbReference type="AlphaFoldDB" id="A0A147IM93"/>
<name>A0A147IM93_9SPHN</name>